<evidence type="ECO:0000256" key="2">
    <source>
        <dbReference type="ARBA" id="ARBA00022723"/>
    </source>
</evidence>
<dbReference type="PROSITE" id="PS51296">
    <property type="entry name" value="RIESKE"/>
    <property type="match status" value="1"/>
</dbReference>
<evidence type="ECO:0000256" key="1">
    <source>
        <dbReference type="ARBA" id="ARBA00022714"/>
    </source>
</evidence>
<keyword evidence="2" id="KW-0479">Metal-binding</keyword>
<dbReference type="InterPro" id="IPR036922">
    <property type="entry name" value="Rieske_2Fe-2S_sf"/>
</dbReference>
<dbReference type="EMBL" id="WLCI01000002">
    <property type="protein sequence ID" value="MTB93702.1"/>
    <property type="molecule type" value="Genomic_DNA"/>
</dbReference>
<accession>A0A6I3J3T1</accession>
<dbReference type="Pfam" id="PF00355">
    <property type="entry name" value="Rieske"/>
    <property type="match status" value="1"/>
</dbReference>
<dbReference type="RefSeq" id="WP_171896020.1">
    <property type="nucleotide sequence ID" value="NZ_CP053660.1"/>
</dbReference>
<dbReference type="Gene3D" id="2.102.10.10">
    <property type="entry name" value="Rieske [2Fe-2S] iron-sulphur domain"/>
    <property type="match status" value="1"/>
</dbReference>
<dbReference type="Proteomes" id="UP000433406">
    <property type="component" value="Unassembled WGS sequence"/>
</dbReference>
<dbReference type="PANTHER" id="PTHR21496">
    <property type="entry name" value="FERREDOXIN-RELATED"/>
    <property type="match status" value="1"/>
</dbReference>
<sequence length="111" mass="11625">MSEGIRVASIDDIPEGGGIAVPSAVAGTEDDIAILRDESGACWALNNTCTHEVASLAEGWVEDGFVECPLHASKFNLKTGQVVGMPATESTVPHRVGVVDGNVYLYPNETP</sequence>
<evidence type="ECO:0000256" key="4">
    <source>
        <dbReference type="ARBA" id="ARBA00023014"/>
    </source>
</evidence>
<dbReference type="GO" id="GO:0004497">
    <property type="term" value="F:monooxygenase activity"/>
    <property type="evidence" value="ECO:0007669"/>
    <property type="project" value="UniProtKB-ARBA"/>
</dbReference>
<organism evidence="5 6">
    <name type="scientific">Nocardioides marmotae</name>
    <dbReference type="NCBI Taxonomy" id="2663857"/>
    <lineage>
        <taxon>Bacteria</taxon>
        <taxon>Bacillati</taxon>
        <taxon>Actinomycetota</taxon>
        <taxon>Actinomycetes</taxon>
        <taxon>Propionibacteriales</taxon>
        <taxon>Nocardioidaceae</taxon>
        <taxon>Nocardioides</taxon>
    </lineage>
</organism>
<protein>
    <submittedName>
        <fullName evidence="5">Rieske 2Fe-2S domain-containing protein</fullName>
    </submittedName>
</protein>
<keyword evidence="6" id="KW-1185">Reference proteome</keyword>
<dbReference type="GO" id="GO:0016705">
    <property type="term" value="F:oxidoreductase activity, acting on paired donors, with incorporation or reduction of molecular oxygen"/>
    <property type="evidence" value="ECO:0007669"/>
    <property type="project" value="UniProtKB-ARBA"/>
</dbReference>
<dbReference type="PANTHER" id="PTHR21496:SF23">
    <property type="entry name" value="3-PHENYLPROPIONATE_CINNAMIC ACID DIOXYGENASE FERREDOXIN SUBUNIT"/>
    <property type="match status" value="1"/>
</dbReference>
<dbReference type="InterPro" id="IPR017941">
    <property type="entry name" value="Rieske_2Fe-2S"/>
</dbReference>
<name>A0A6I3J3T1_9ACTN</name>
<reference evidence="5 6" key="1">
    <citation type="submission" date="2019-10" db="EMBL/GenBank/DDBJ databases">
        <title>Nocardioides novel species isolated from the excrement of Marmot.</title>
        <authorList>
            <person name="Zhang G."/>
        </authorList>
    </citation>
    <scope>NUCLEOTIDE SEQUENCE [LARGE SCALE GENOMIC DNA]</scope>
    <source>
        <strain evidence="6">zg-579</strain>
    </source>
</reference>
<dbReference type="CDD" id="cd03528">
    <property type="entry name" value="Rieske_RO_ferredoxin"/>
    <property type="match status" value="1"/>
</dbReference>
<keyword evidence="4" id="KW-0411">Iron-sulfur</keyword>
<dbReference type="SUPFAM" id="SSF50022">
    <property type="entry name" value="ISP domain"/>
    <property type="match status" value="1"/>
</dbReference>
<dbReference type="AlphaFoldDB" id="A0A6I3J3T1"/>
<keyword evidence="1" id="KW-0001">2Fe-2S</keyword>
<gene>
    <name evidence="5" type="ORF">GGQ22_01265</name>
</gene>
<comment type="caution">
    <text evidence="5">The sequence shown here is derived from an EMBL/GenBank/DDBJ whole genome shotgun (WGS) entry which is preliminary data.</text>
</comment>
<evidence type="ECO:0000313" key="5">
    <source>
        <dbReference type="EMBL" id="MTB93702.1"/>
    </source>
</evidence>
<dbReference type="GO" id="GO:0051537">
    <property type="term" value="F:2 iron, 2 sulfur cluster binding"/>
    <property type="evidence" value="ECO:0007669"/>
    <property type="project" value="UniProtKB-KW"/>
</dbReference>
<proteinExistence type="predicted"/>
<dbReference type="GO" id="GO:0046872">
    <property type="term" value="F:metal ion binding"/>
    <property type="evidence" value="ECO:0007669"/>
    <property type="project" value="UniProtKB-KW"/>
</dbReference>
<evidence type="ECO:0000256" key="3">
    <source>
        <dbReference type="ARBA" id="ARBA00023004"/>
    </source>
</evidence>
<evidence type="ECO:0000313" key="6">
    <source>
        <dbReference type="Proteomes" id="UP000433406"/>
    </source>
</evidence>
<keyword evidence="3" id="KW-0408">Iron</keyword>